<keyword evidence="3" id="KW-1185">Reference proteome</keyword>
<organism evidence="1">
    <name type="scientific">Kwoniella dejecticola CBS 10117</name>
    <dbReference type="NCBI Taxonomy" id="1296121"/>
    <lineage>
        <taxon>Eukaryota</taxon>
        <taxon>Fungi</taxon>
        <taxon>Dikarya</taxon>
        <taxon>Basidiomycota</taxon>
        <taxon>Agaricomycotina</taxon>
        <taxon>Tremellomycetes</taxon>
        <taxon>Tremellales</taxon>
        <taxon>Cryptococcaceae</taxon>
        <taxon>Kwoniella</taxon>
    </lineage>
</organism>
<evidence type="ECO:0000313" key="3">
    <source>
        <dbReference type="Proteomes" id="UP000078595"/>
    </source>
</evidence>
<dbReference type="Proteomes" id="UP000078595">
    <property type="component" value="Chromosome 11"/>
</dbReference>
<reference evidence="2" key="2">
    <citation type="submission" date="2013-07" db="EMBL/GenBank/DDBJ databases">
        <authorList>
            <consortium name="The Broad Institute Genome Sequencing Platform"/>
            <person name="Cuomo C."/>
            <person name="Litvintseva A."/>
            <person name="Chen Y."/>
            <person name="Heitman J."/>
            <person name="Sun S."/>
            <person name="Springer D."/>
            <person name="Dromer F."/>
            <person name="Young S.K."/>
            <person name="Zeng Q."/>
            <person name="Gargeya S."/>
            <person name="Fitzgerald M."/>
            <person name="Abouelleil A."/>
            <person name="Alvarado L."/>
            <person name="Berlin A.M."/>
            <person name="Chapman S.B."/>
            <person name="Dewar J."/>
            <person name="Goldberg J."/>
            <person name="Griggs A."/>
            <person name="Gujja S."/>
            <person name="Hansen M."/>
            <person name="Howarth C."/>
            <person name="Imamovic A."/>
            <person name="Larimer J."/>
            <person name="McCowan C."/>
            <person name="Murphy C."/>
            <person name="Pearson M."/>
            <person name="Priest M."/>
            <person name="Roberts A."/>
            <person name="Saif S."/>
            <person name="Shea T."/>
            <person name="Sykes S."/>
            <person name="Wortman J."/>
            <person name="Nusbaum C."/>
            <person name="Birren B."/>
        </authorList>
    </citation>
    <scope>NUCLEOTIDE SEQUENCE</scope>
    <source>
        <strain evidence="2">CBS 10117</strain>
    </source>
</reference>
<accession>A0A1A5ZXX7</accession>
<proteinExistence type="predicted"/>
<reference evidence="1" key="1">
    <citation type="submission" date="2013-07" db="EMBL/GenBank/DDBJ databases">
        <title>The Genome Sequence of Cryptococcus dejecticola CBS10117.</title>
        <authorList>
            <consortium name="The Broad Institute Genome Sequencing Platform"/>
            <person name="Cuomo C."/>
            <person name="Litvintseva A."/>
            <person name="Chen Y."/>
            <person name="Heitman J."/>
            <person name="Sun S."/>
            <person name="Springer D."/>
            <person name="Dromer F."/>
            <person name="Young S.K."/>
            <person name="Zeng Q."/>
            <person name="Gargeya S."/>
            <person name="Fitzgerald M."/>
            <person name="Abouelleil A."/>
            <person name="Alvarado L."/>
            <person name="Berlin A.M."/>
            <person name="Chapman S.B."/>
            <person name="Dewar J."/>
            <person name="Goldberg J."/>
            <person name="Griggs A."/>
            <person name="Gujja S."/>
            <person name="Hansen M."/>
            <person name="Howarth C."/>
            <person name="Imamovic A."/>
            <person name="Larimer J."/>
            <person name="McCowan C."/>
            <person name="Murphy C."/>
            <person name="Pearson M."/>
            <person name="Priest M."/>
            <person name="Roberts A."/>
            <person name="Saif S."/>
            <person name="Shea T."/>
            <person name="Sykes S."/>
            <person name="Wortman J."/>
            <person name="Nusbaum C."/>
            <person name="Birren B."/>
        </authorList>
    </citation>
    <scope>NUCLEOTIDE SEQUENCE [LARGE SCALE GENOMIC DNA]</scope>
    <source>
        <strain evidence="1">CBS 10117</strain>
    </source>
</reference>
<reference evidence="2" key="3">
    <citation type="submission" date="2024-02" db="EMBL/GenBank/DDBJ databases">
        <title>Comparative genomics of Cryptococcus and Kwoniella reveals pathogenesis evolution and contrasting modes of karyotype evolution via chromosome fusion or intercentromeric recombination.</title>
        <authorList>
            <person name="Coelho M.A."/>
            <person name="David-Palma M."/>
            <person name="Shea T."/>
            <person name="Bowers K."/>
            <person name="McGinley-Smith S."/>
            <person name="Mohammad A.W."/>
            <person name="Gnirke A."/>
            <person name="Yurkov A.M."/>
            <person name="Nowrousian M."/>
            <person name="Sun S."/>
            <person name="Cuomo C.A."/>
            <person name="Heitman J."/>
        </authorList>
    </citation>
    <scope>NUCLEOTIDE SEQUENCE</scope>
    <source>
        <strain evidence="2">CBS 10117</strain>
    </source>
</reference>
<dbReference type="EMBL" id="CP144540">
    <property type="protein sequence ID" value="WWC65647.1"/>
    <property type="molecule type" value="Genomic_DNA"/>
</dbReference>
<dbReference type="AlphaFoldDB" id="A0A1A5ZXX7"/>
<dbReference type="RefSeq" id="XP_018260485.1">
    <property type="nucleotide sequence ID" value="XM_018410675.1"/>
</dbReference>
<gene>
    <name evidence="1" type="ORF">I303_07405</name>
    <name evidence="2" type="ORF">I303_108268</name>
</gene>
<dbReference type="GeneID" id="28971104"/>
<evidence type="ECO:0000313" key="2">
    <source>
        <dbReference type="EMBL" id="WWC65647.1"/>
    </source>
</evidence>
<dbReference type="KEGG" id="kdj:28971104"/>
<dbReference type="VEuPathDB" id="FungiDB:I303_07405"/>
<sequence>MSSTHHTRTPSGDALLAALQGRRVITSQAFQDEATIPIDAQTQTAAGRIRMSFAQGSTEYQLLTDVSLAKSSVYTVGNRELNQVRLSIDTASCSDNDRTLVRRFLNELSAYSTQ</sequence>
<name>A0A1A5ZXX7_9TREE</name>
<evidence type="ECO:0000313" key="1">
    <source>
        <dbReference type="EMBL" id="OBR82643.1"/>
    </source>
</evidence>
<protein>
    <submittedName>
        <fullName evidence="1">Uncharacterized protein</fullName>
    </submittedName>
</protein>
<dbReference type="EMBL" id="KI894035">
    <property type="protein sequence ID" value="OBR82643.1"/>
    <property type="molecule type" value="Genomic_DNA"/>
</dbReference>